<feature type="transmembrane region" description="Helical" evidence="2">
    <location>
        <begin position="42"/>
        <end position="63"/>
    </location>
</feature>
<dbReference type="Proteomes" id="UP000199413">
    <property type="component" value="Unassembled WGS sequence"/>
</dbReference>
<proteinExistence type="predicted"/>
<dbReference type="STRING" id="568872.GA0070624_3078"/>
<gene>
    <name evidence="4" type="ORF">GA0070624_3078</name>
</gene>
<evidence type="ECO:0000256" key="1">
    <source>
        <dbReference type="SAM" id="MobiDB-lite"/>
    </source>
</evidence>
<evidence type="ECO:0000259" key="3">
    <source>
        <dbReference type="Pfam" id="PF22888"/>
    </source>
</evidence>
<keyword evidence="5" id="KW-1185">Reference proteome</keyword>
<evidence type="ECO:0000256" key="2">
    <source>
        <dbReference type="SAM" id="Phobius"/>
    </source>
</evidence>
<dbReference type="Pfam" id="PF22888">
    <property type="entry name" value="FIMAH"/>
    <property type="match status" value="1"/>
</dbReference>
<evidence type="ECO:0000313" key="4">
    <source>
        <dbReference type="EMBL" id="SCL25281.1"/>
    </source>
</evidence>
<accession>A0A1C6S7B5</accession>
<organism evidence="4 5">
    <name type="scientific">Micromonospora rhizosphaerae</name>
    <dbReference type="NCBI Taxonomy" id="568872"/>
    <lineage>
        <taxon>Bacteria</taxon>
        <taxon>Bacillati</taxon>
        <taxon>Actinomycetota</taxon>
        <taxon>Actinomycetes</taxon>
        <taxon>Micromonosporales</taxon>
        <taxon>Micromonosporaceae</taxon>
        <taxon>Micromonospora</taxon>
    </lineage>
</organism>
<dbReference type="InterPro" id="IPR054470">
    <property type="entry name" value="FIMAH_dom"/>
</dbReference>
<keyword evidence="2" id="KW-0812">Transmembrane</keyword>
<feature type="region of interest" description="Disordered" evidence="1">
    <location>
        <begin position="85"/>
        <end position="113"/>
    </location>
</feature>
<keyword evidence="2" id="KW-1133">Transmembrane helix</keyword>
<reference evidence="5" key="1">
    <citation type="submission" date="2016-06" db="EMBL/GenBank/DDBJ databases">
        <authorList>
            <person name="Varghese N."/>
            <person name="Submissions Spin"/>
        </authorList>
    </citation>
    <scope>NUCLEOTIDE SEQUENCE [LARGE SCALE GENOMIC DNA]</scope>
    <source>
        <strain evidence="5">DSM 45431</strain>
    </source>
</reference>
<feature type="domain" description="FIMAH" evidence="3">
    <location>
        <begin position="119"/>
        <end position="198"/>
    </location>
</feature>
<name>A0A1C6S7B5_9ACTN</name>
<dbReference type="AlphaFoldDB" id="A0A1C6S7B5"/>
<protein>
    <recommendedName>
        <fullName evidence="3">FIMAH domain-containing protein</fullName>
    </recommendedName>
</protein>
<sequence length="204" mass="21115">MMSAVSVIPDPPSAERAWPTAPLPQVRAGRSRHRAPDDGRRLMWVTVTGAVVVVVVVAVMMAFDGGGGGAGPAVLATPGETAAAEATEAPVVGDPSASPTVSPSAKPSPRPGQRAANLVAGMQAAVRGLVQQGQLSRDAGNELGRRLRDVEQALSGGDAARAREKLREFGERLVNIRRKNKISSSGYDTLASLATQLAQALPNR</sequence>
<dbReference type="EMBL" id="FMHV01000002">
    <property type="protein sequence ID" value="SCL25281.1"/>
    <property type="molecule type" value="Genomic_DNA"/>
</dbReference>
<keyword evidence="2" id="KW-0472">Membrane</keyword>
<feature type="region of interest" description="Disordered" evidence="1">
    <location>
        <begin position="1"/>
        <end position="35"/>
    </location>
</feature>
<evidence type="ECO:0000313" key="5">
    <source>
        <dbReference type="Proteomes" id="UP000199413"/>
    </source>
</evidence>